<dbReference type="EMBL" id="FRAM01000005">
    <property type="protein sequence ID" value="SHK70469.1"/>
    <property type="molecule type" value="Genomic_DNA"/>
</dbReference>
<proteinExistence type="predicted"/>
<dbReference type="STRING" id="216903.SAMN05444371_3395"/>
<protein>
    <submittedName>
        <fullName evidence="2">Uncharacterized protein</fullName>
    </submittedName>
</protein>
<dbReference type="RefSeq" id="WP_073000360.1">
    <property type="nucleotide sequence ID" value="NZ_FRAM01000005.1"/>
</dbReference>
<evidence type="ECO:0000313" key="3">
    <source>
        <dbReference type="Proteomes" id="UP000184498"/>
    </source>
</evidence>
<dbReference type="OrthoDB" id="1273943at2"/>
<evidence type="ECO:0000313" key="2">
    <source>
        <dbReference type="EMBL" id="SHK70469.1"/>
    </source>
</evidence>
<gene>
    <name evidence="2" type="ORF">SAMN05444371_3395</name>
</gene>
<feature type="region of interest" description="Disordered" evidence="1">
    <location>
        <begin position="1"/>
        <end position="29"/>
    </location>
</feature>
<sequence length="86" mass="10308">MMEHKITKPDKDDELEIKAKRSEHQSPNPEEIDKANIYWLVCAYFSPFMPMTDLSFAFDGWRKMLEQWLGNRKKPIIYKNKTNETI</sequence>
<name>A0A1M6UMT6_9FLAO</name>
<accession>A0A1M6UMT6</accession>
<reference evidence="3" key="1">
    <citation type="submission" date="2016-11" db="EMBL/GenBank/DDBJ databases">
        <authorList>
            <person name="Varghese N."/>
            <person name="Submissions S."/>
        </authorList>
    </citation>
    <scope>NUCLEOTIDE SEQUENCE [LARGE SCALE GENOMIC DNA]</scope>
    <source>
        <strain evidence="3">DSM 18016</strain>
    </source>
</reference>
<evidence type="ECO:0000256" key="1">
    <source>
        <dbReference type="SAM" id="MobiDB-lite"/>
    </source>
</evidence>
<keyword evidence="3" id="KW-1185">Reference proteome</keyword>
<dbReference type="AlphaFoldDB" id="A0A1M6UMT6"/>
<dbReference type="Proteomes" id="UP000184498">
    <property type="component" value="Unassembled WGS sequence"/>
</dbReference>
<feature type="compositionally biased region" description="Basic and acidic residues" evidence="1">
    <location>
        <begin position="1"/>
        <end position="24"/>
    </location>
</feature>
<organism evidence="2 3">
    <name type="scientific">Epilithonimonas mollis</name>
    <dbReference type="NCBI Taxonomy" id="216903"/>
    <lineage>
        <taxon>Bacteria</taxon>
        <taxon>Pseudomonadati</taxon>
        <taxon>Bacteroidota</taxon>
        <taxon>Flavobacteriia</taxon>
        <taxon>Flavobacteriales</taxon>
        <taxon>Weeksellaceae</taxon>
        <taxon>Chryseobacterium group</taxon>
        <taxon>Epilithonimonas</taxon>
    </lineage>
</organism>